<organism evidence="2">
    <name type="scientific">uncultured Rubrobacteraceae bacterium</name>
    <dbReference type="NCBI Taxonomy" id="349277"/>
    <lineage>
        <taxon>Bacteria</taxon>
        <taxon>Bacillati</taxon>
        <taxon>Actinomycetota</taxon>
        <taxon>Rubrobacteria</taxon>
        <taxon>Rubrobacterales</taxon>
        <taxon>Rubrobacteraceae</taxon>
        <taxon>environmental samples</taxon>
    </lineage>
</organism>
<proteinExistence type="predicted"/>
<feature type="non-terminal residue" evidence="2">
    <location>
        <position position="1"/>
    </location>
</feature>
<sequence length="160" mass="18638">RGIRRLLPGPGRWAQARRDGLVRDRGRAAARLRRRGAPRRGWARLAGVRRTLPRAPGRVGRGGRFGSLRRPAVHRRRDPLRRQAGEPRDEVQRRRPDRGPHPSDPDAPLTEERRRRAETPPGEKQSDSAHRRGRRCRKVADLRPRRRVATRHPGRRRQRL</sequence>
<gene>
    <name evidence="2" type="ORF">AVDCRST_MAG22-3146</name>
</gene>
<feature type="compositionally biased region" description="Basic and acidic residues" evidence="1">
    <location>
        <begin position="80"/>
        <end position="118"/>
    </location>
</feature>
<name>A0A6J4Q0C2_9ACTN</name>
<dbReference type="EMBL" id="CADCUV010000147">
    <property type="protein sequence ID" value="CAA9429264.1"/>
    <property type="molecule type" value="Genomic_DNA"/>
</dbReference>
<feature type="compositionally biased region" description="Basic residues" evidence="1">
    <location>
        <begin position="144"/>
        <end position="160"/>
    </location>
</feature>
<protein>
    <submittedName>
        <fullName evidence="2">Prolyl-tRNA synthetase, bacterial type</fullName>
        <ecNumber evidence="2">6.1.1.15</ecNumber>
    </submittedName>
</protein>
<evidence type="ECO:0000313" key="2">
    <source>
        <dbReference type="EMBL" id="CAA9429264.1"/>
    </source>
</evidence>
<dbReference type="AlphaFoldDB" id="A0A6J4Q0C2"/>
<keyword evidence="2" id="KW-0436">Ligase</keyword>
<dbReference type="GO" id="GO:0004827">
    <property type="term" value="F:proline-tRNA ligase activity"/>
    <property type="evidence" value="ECO:0007669"/>
    <property type="project" value="UniProtKB-EC"/>
</dbReference>
<reference evidence="2" key="1">
    <citation type="submission" date="2020-02" db="EMBL/GenBank/DDBJ databases">
        <authorList>
            <person name="Meier V. D."/>
        </authorList>
    </citation>
    <scope>NUCLEOTIDE SEQUENCE</scope>
    <source>
        <strain evidence="2">AVDCRST_MAG22</strain>
    </source>
</reference>
<dbReference type="EC" id="6.1.1.15" evidence="2"/>
<feature type="non-terminal residue" evidence="2">
    <location>
        <position position="160"/>
    </location>
</feature>
<accession>A0A6J4Q0C2</accession>
<feature type="region of interest" description="Disordered" evidence="1">
    <location>
        <begin position="47"/>
        <end position="160"/>
    </location>
</feature>
<keyword evidence="2" id="KW-0030">Aminoacyl-tRNA synthetase</keyword>
<evidence type="ECO:0000256" key="1">
    <source>
        <dbReference type="SAM" id="MobiDB-lite"/>
    </source>
</evidence>